<sequence length="174" mass="17794">MQSGGAACRHFGASFVSCGVIAALYHGCPPGAARRLLRKLDYWSICYTSSVLRGAVGARAPRALGAAAALATPLKPILVIGCNLLAIEARFVAAAVRHAALRGALCRHAAAAAAGVAAFLMDDILVLEKGFAPVFHPAWHVLSSVSLALLSPLLVHCEGPPLLEGAQALISGAP</sequence>
<gene>
    <name evidence="1" type="ORF">MNEG_8992</name>
</gene>
<dbReference type="PANTHER" id="PTHR35100:SF1">
    <property type="entry name" value="F15H11.13 PROTEIN"/>
    <property type="match status" value="1"/>
</dbReference>
<proteinExistence type="predicted"/>
<dbReference type="EMBL" id="KK102000">
    <property type="protein sequence ID" value="KIY98969.1"/>
    <property type="molecule type" value="Genomic_DNA"/>
</dbReference>
<dbReference type="PANTHER" id="PTHR35100">
    <property type="entry name" value="FOLD PROTEIN"/>
    <property type="match status" value="1"/>
</dbReference>
<keyword evidence="2" id="KW-1185">Reference proteome</keyword>
<accession>A0A0D2M6B6</accession>
<reference evidence="1 2" key="1">
    <citation type="journal article" date="2013" name="BMC Genomics">
        <title>Reconstruction of the lipid metabolism for the microalga Monoraphidium neglectum from its genome sequence reveals characteristics suitable for biofuel production.</title>
        <authorList>
            <person name="Bogen C."/>
            <person name="Al-Dilaimi A."/>
            <person name="Albersmeier A."/>
            <person name="Wichmann J."/>
            <person name="Grundmann M."/>
            <person name="Rupp O."/>
            <person name="Lauersen K.J."/>
            <person name="Blifernez-Klassen O."/>
            <person name="Kalinowski J."/>
            <person name="Goesmann A."/>
            <person name="Mussgnug J.H."/>
            <person name="Kruse O."/>
        </authorList>
    </citation>
    <scope>NUCLEOTIDE SEQUENCE [LARGE SCALE GENOMIC DNA]</scope>
    <source>
        <strain evidence="1 2">SAG 48.87</strain>
    </source>
</reference>
<dbReference type="RefSeq" id="XP_013897989.1">
    <property type="nucleotide sequence ID" value="XM_014042535.1"/>
</dbReference>
<organism evidence="1 2">
    <name type="scientific">Monoraphidium neglectum</name>
    <dbReference type="NCBI Taxonomy" id="145388"/>
    <lineage>
        <taxon>Eukaryota</taxon>
        <taxon>Viridiplantae</taxon>
        <taxon>Chlorophyta</taxon>
        <taxon>core chlorophytes</taxon>
        <taxon>Chlorophyceae</taxon>
        <taxon>CS clade</taxon>
        <taxon>Sphaeropleales</taxon>
        <taxon>Selenastraceae</taxon>
        <taxon>Monoraphidium</taxon>
    </lineage>
</organism>
<name>A0A0D2M6B6_9CHLO</name>
<evidence type="ECO:0000313" key="1">
    <source>
        <dbReference type="EMBL" id="KIY98969.1"/>
    </source>
</evidence>
<dbReference type="Proteomes" id="UP000054498">
    <property type="component" value="Unassembled WGS sequence"/>
</dbReference>
<dbReference type="KEGG" id="mng:MNEG_8992"/>
<dbReference type="OrthoDB" id="534610at2759"/>
<dbReference type="GeneID" id="25741867"/>
<protein>
    <submittedName>
        <fullName evidence="1">Uncharacterized protein</fullName>
    </submittedName>
</protein>
<dbReference type="AlphaFoldDB" id="A0A0D2M6B6"/>
<evidence type="ECO:0000313" key="2">
    <source>
        <dbReference type="Proteomes" id="UP000054498"/>
    </source>
</evidence>
<dbReference type="STRING" id="145388.A0A0D2M6B6"/>